<organism evidence="1">
    <name type="scientific">marine metagenome</name>
    <dbReference type="NCBI Taxonomy" id="408172"/>
    <lineage>
        <taxon>unclassified sequences</taxon>
        <taxon>metagenomes</taxon>
        <taxon>ecological metagenomes</taxon>
    </lineage>
</organism>
<dbReference type="InterPro" id="IPR029062">
    <property type="entry name" value="Class_I_gatase-like"/>
</dbReference>
<sequence length="735" mass="84230">MKHKTVTIGLMTVVLTLSIHAEQTVRLVTDRSLELTGFQDPRPYTPAYDLRNDFVMVYGTHRNRIPAIESWVAKDYVPHLMTGIAWGEYQDYTDMQGRDIMSLSQMDAQGREKLHGRRIPYVVPTVEFSDYITAKLKPMIDAGVLAIHLEEPEFWAYTGFSPAFAREWQLFYHEPYVRANSSPDAQYKASRLKYYLYSRALRRVAEACKEYALQKYNRELRIYVPTHSLINYTQWRIVSPQSSLIDSHVVDGCIAQIWTGTARTANMYHGRAAERTFDTAFLEYGVMQELVRGTNRRMWFLHDPIEDNSGYDWDDYSYNYKATLIASLLQPHIWHYEICPWPSRVFRGNKYPSNSPDATTIPADYATTLCTVFNQLRDMNQSDFEWTDATHGLGVFIADSGMFQRAEPAYRLAEDNGNDPTKAERKDIEYFSAFYGLTLPLLKYGVPTQPVQLDNVSRFPNYLKDYKVLVLSYEFIKPETPAINQALAEWVAQGGALIYVGADTDPFNTITGWWNTGNNQYETPAQHLFDVLGLDRHAGEGQYDSGRGHVFVQRKHPAYYTRSKESAEVYRVVVKQAAESVGLAYRQNNFLQLRRGPYVIAACLEESISDTPLELKGLFVNIYDAKLTVQDKVTLKPGQRTWLIDLNRLEKGKAQPIASAGRFETWTQLAQGVEFELSAPEGITIVSRLRLPKRPRSLHVGDQNVTDFTWHQQSQTVFFKSPGAAAPKETVRILW</sequence>
<evidence type="ECO:0008006" key="2">
    <source>
        <dbReference type="Google" id="ProtNLM"/>
    </source>
</evidence>
<reference evidence="1" key="1">
    <citation type="submission" date="2018-05" db="EMBL/GenBank/DDBJ databases">
        <authorList>
            <person name="Lanie J.A."/>
            <person name="Ng W.-L."/>
            <person name="Kazmierczak K.M."/>
            <person name="Andrzejewski T.M."/>
            <person name="Davidsen T.M."/>
            <person name="Wayne K.J."/>
            <person name="Tettelin H."/>
            <person name="Glass J.I."/>
            <person name="Rusch D."/>
            <person name="Podicherti R."/>
            <person name="Tsui H.-C.T."/>
            <person name="Winkler M.E."/>
        </authorList>
    </citation>
    <scope>NUCLEOTIDE SEQUENCE</scope>
</reference>
<dbReference type="AlphaFoldDB" id="A0A381WT42"/>
<evidence type="ECO:0000313" key="1">
    <source>
        <dbReference type="EMBL" id="SVA55408.1"/>
    </source>
</evidence>
<dbReference type="Gene3D" id="3.40.50.880">
    <property type="match status" value="1"/>
</dbReference>
<gene>
    <name evidence="1" type="ORF">METZ01_LOCUS108262</name>
</gene>
<dbReference type="SUPFAM" id="SSF52317">
    <property type="entry name" value="Class I glutamine amidotransferase-like"/>
    <property type="match status" value="1"/>
</dbReference>
<name>A0A381WT42_9ZZZZ</name>
<protein>
    <recommendedName>
        <fullName evidence="2">Beta-galactosidase trimerisation domain-containing protein</fullName>
    </recommendedName>
</protein>
<dbReference type="EMBL" id="UINC01012728">
    <property type="protein sequence ID" value="SVA55408.1"/>
    <property type="molecule type" value="Genomic_DNA"/>
</dbReference>
<proteinExistence type="predicted"/>
<accession>A0A381WT42</accession>